<keyword evidence="3" id="KW-1185">Reference proteome</keyword>
<feature type="compositionally biased region" description="Basic and acidic residues" evidence="1">
    <location>
        <begin position="55"/>
        <end position="78"/>
    </location>
</feature>
<dbReference type="Proteomes" id="UP000250235">
    <property type="component" value="Unassembled WGS sequence"/>
</dbReference>
<gene>
    <name evidence="2" type="ORF">F511_26546</name>
</gene>
<dbReference type="EMBL" id="KQ992599">
    <property type="protein sequence ID" value="KZV49973.1"/>
    <property type="molecule type" value="Genomic_DNA"/>
</dbReference>
<reference evidence="2 3" key="1">
    <citation type="journal article" date="2015" name="Proc. Natl. Acad. Sci. U.S.A.">
        <title>The resurrection genome of Boea hygrometrica: A blueprint for survival of dehydration.</title>
        <authorList>
            <person name="Xiao L."/>
            <person name="Yang G."/>
            <person name="Zhang L."/>
            <person name="Yang X."/>
            <person name="Zhao S."/>
            <person name="Ji Z."/>
            <person name="Zhou Q."/>
            <person name="Hu M."/>
            <person name="Wang Y."/>
            <person name="Chen M."/>
            <person name="Xu Y."/>
            <person name="Jin H."/>
            <person name="Xiao X."/>
            <person name="Hu G."/>
            <person name="Bao F."/>
            <person name="Hu Y."/>
            <person name="Wan P."/>
            <person name="Li L."/>
            <person name="Deng X."/>
            <person name="Kuang T."/>
            <person name="Xiang C."/>
            <person name="Zhu J.K."/>
            <person name="Oliver M.J."/>
            <person name="He Y."/>
        </authorList>
    </citation>
    <scope>NUCLEOTIDE SEQUENCE [LARGE SCALE GENOMIC DNA]</scope>
    <source>
        <strain evidence="3">cv. XS01</strain>
    </source>
</reference>
<evidence type="ECO:0000256" key="1">
    <source>
        <dbReference type="SAM" id="MobiDB-lite"/>
    </source>
</evidence>
<proteinExistence type="predicted"/>
<protein>
    <submittedName>
        <fullName evidence="2">Periodic tryptophan protein 2</fullName>
    </submittedName>
</protein>
<name>A0A2Z7CT45_9LAMI</name>
<accession>A0A2Z7CT45</accession>
<feature type="compositionally biased region" description="Polar residues" evidence="1">
    <location>
        <begin position="16"/>
        <end position="30"/>
    </location>
</feature>
<evidence type="ECO:0000313" key="2">
    <source>
        <dbReference type="EMBL" id="KZV49973.1"/>
    </source>
</evidence>
<evidence type="ECO:0000313" key="3">
    <source>
        <dbReference type="Proteomes" id="UP000250235"/>
    </source>
</evidence>
<organism evidence="2 3">
    <name type="scientific">Dorcoceras hygrometricum</name>
    <dbReference type="NCBI Taxonomy" id="472368"/>
    <lineage>
        <taxon>Eukaryota</taxon>
        <taxon>Viridiplantae</taxon>
        <taxon>Streptophyta</taxon>
        <taxon>Embryophyta</taxon>
        <taxon>Tracheophyta</taxon>
        <taxon>Spermatophyta</taxon>
        <taxon>Magnoliopsida</taxon>
        <taxon>eudicotyledons</taxon>
        <taxon>Gunneridae</taxon>
        <taxon>Pentapetalae</taxon>
        <taxon>asterids</taxon>
        <taxon>lamiids</taxon>
        <taxon>Lamiales</taxon>
        <taxon>Gesneriaceae</taxon>
        <taxon>Didymocarpoideae</taxon>
        <taxon>Trichosporeae</taxon>
        <taxon>Loxocarpinae</taxon>
        <taxon>Dorcoceras</taxon>
    </lineage>
</organism>
<sequence>MPLKDFVKKRRRQRQHTQMGWTAATIASQPDPTPVSPTDADDQMVQGGGGDCLEFDARKEHEGKKDQKITADESEGSHYDSIPTAPVEGEGNFKVEHLNTCSNEHEKIDSEHDAQMGDDDQIENQGCDTQLDFVNPTAKDSGAIQNEPVQVKE</sequence>
<dbReference type="AlphaFoldDB" id="A0A2Z7CT45"/>
<feature type="region of interest" description="Disordered" evidence="1">
    <location>
        <begin position="1"/>
        <end position="90"/>
    </location>
</feature>